<feature type="binding site" evidence="2">
    <location>
        <position position="240"/>
    </location>
    <ligand>
        <name>FAD</name>
        <dbReference type="ChEBI" id="CHEBI:57692"/>
    </ligand>
</feature>
<dbReference type="Proteomes" id="UP000091918">
    <property type="component" value="Unassembled WGS sequence"/>
</dbReference>
<dbReference type="OrthoDB" id="269227at2759"/>
<dbReference type="EMBL" id="LGUA01000177">
    <property type="protein sequence ID" value="OAX83429.1"/>
    <property type="molecule type" value="Genomic_DNA"/>
</dbReference>
<proteinExistence type="inferred from homology"/>
<feature type="domain" description="Glucose-methanol-choline oxidoreductase N-terminal" evidence="5">
    <location>
        <begin position="279"/>
        <end position="293"/>
    </location>
</feature>
<keyword evidence="2 3" id="KW-0274">FAD</keyword>
<dbReference type="InterPro" id="IPR007867">
    <property type="entry name" value="GMC_OxRtase_C"/>
</dbReference>
<dbReference type="SUPFAM" id="SSF51905">
    <property type="entry name" value="FAD/NAD(P)-binding domain"/>
    <property type="match status" value="1"/>
</dbReference>
<dbReference type="GO" id="GO:0016614">
    <property type="term" value="F:oxidoreductase activity, acting on CH-OH group of donors"/>
    <property type="evidence" value="ECO:0007669"/>
    <property type="project" value="InterPro"/>
</dbReference>
<dbReference type="Gene3D" id="3.50.50.60">
    <property type="entry name" value="FAD/NAD(P)-binding domain"/>
    <property type="match status" value="1"/>
</dbReference>
<dbReference type="Pfam" id="PF00732">
    <property type="entry name" value="GMC_oxred_N"/>
    <property type="match status" value="1"/>
</dbReference>
<dbReference type="PROSITE" id="PS00623">
    <property type="entry name" value="GMC_OXRED_1"/>
    <property type="match status" value="1"/>
</dbReference>
<keyword evidence="3" id="KW-0285">Flavoprotein</keyword>
<dbReference type="PANTHER" id="PTHR11552">
    <property type="entry name" value="GLUCOSE-METHANOL-CHOLINE GMC OXIDOREDUCTASE"/>
    <property type="match status" value="1"/>
</dbReference>
<evidence type="ECO:0000256" key="3">
    <source>
        <dbReference type="RuleBase" id="RU003968"/>
    </source>
</evidence>
<sequence length="606" mass="65413">MTSTQIPTTADYVIVGGGTAGLVLAARLSEDPDTSVIVLEAGTNHLEDPRVNIPALWTTLFGTDADWAFATVPQPTLGDRIIKAAQGKMLGGSSAINGQAFVPASKAVIDAWSELGNKGWTWDNLQPYYKKSYTLHLPDDETYKHLGLNWVDPSLHGSSGPIQLSFPGQVQNPLVKAWTEMFKSIGYDTTADPYSGVSVGAFSSLASVDPETKTRSYSASAYGRTAMERPGVQVVTAAFVKKVLLEGSKPNIRATGVEVDVTGQLITIRANKEVIITAGALNTPKLLELSGVGSKELLEKYNIPVVIDNPNVGENLQDHLMSGISFEVVDGIITGDPLLRQEPDAIASAMQMYSEHKTGPMTIGGVQSSAIMPIIEFTGPDGQNAQKIFLDKFSSTEPSTASQTILRSMFERAQWPTCSMFMFLAQANLHQANASSFVGSELLPGNYISLGIIQSTPLSRGHVHISSANPNDRQTIDPRYLSNPLDIEILARNLFELERLHDSEALATCLKKPDGRRNHPDAFLKDLESTKKYLRDTLTTAYHFSGTAAMLPEDQGGVVNEKLVVHGTVNLRICDASIFPVIPPANLMATVYAVAERSADIIKADA</sequence>
<dbReference type="AlphaFoldDB" id="A0A1B7P351"/>
<comment type="similarity">
    <text evidence="1 3">Belongs to the GMC oxidoreductase family.</text>
</comment>
<dbReference type="SUPFAM" id="SSF54373">
    <property type="entry name" value="FAD-linked reductases, C-terminal domain"/>
    <property type="match status" value="1"/>
</dbReference>
<dbReference type="InterPro" id="IPR012132">
    <property type="entry name" value="GMC_OxRdtase"/>
</dbReference>
<evidence type="ECO:0000313" key="7">
    <source>
        <dbReference type="Proteomes" id="UP000091918"/>
    </source>
</evidence>
<dbReference type="Gene3D" id="3.30.560.10">
    <property type="entry name" value="Glucose Oxidase, domain 3"/>
    <property type="match status" value="1"/>
</dbReference>
<organism evidence="6 7">
    <name type="scientific">Emergomyces africanus</name>
    <dbReference type="NCBI Taxonomy" id="1955775"/>
    <lineage>
        <taxon>Eukaryota</taxon>
        <taxon>Fungi</taxon>
        <taxon>Dikarya</taxon>
        <taxon>Ascomycota</taxon>
        <taxon>Pezizomycotina</taxon>
        <taxon>Eurotiomycetes</taxon>
        <taxon>Eurotiomycetidae</taxon>
        <taxon>Onygenales</taxon>
        <taxon>Ajellomycetaceae</taxon>
        <taxon>Emergomyces</taxon>
    </lineage>
</organism>
<reference evidence="6 7" key="1">
    <citation type="submission" date="2015-07" db="EMBL/GenBank/DDBJ databases">
        <title>Emmonsia species relationships and genome sequence.</title>
        <authorList>
            <person name="Cuomo C.A."/>
            <person name="Schwartz I.S."/>
            <person name="Kenyon C."/>
            <person name="de Hoog G.S."/>
            <person name="Govender N.P."/>
            <person name="Botha A."/>
            <person name="Moreno L."/>
            <person name="de Vries M."/>
            <person name="Munoz J.F."/>
            <person name="Stielow J.B."/>
        </authorList>
    </citation>
    <scope>NUCLEOTIDE SEQUENCE [LARGE SCALE GENOMIC DNA]</scope>
    <source>
        <strain evidence="6 7">CBS 136260</strain>
    </source>
</reference>
<accession>A0A1B7P351</accession>
<evidence type="ECO:0000313" key="6">
    <source>
        <dbReference type="EMBL" id="OAX83429.1"/>
    </source>
</evidence>
<dbReference type="PANTHER" id="PTHR11552:SF210">
    <property type="entry name" value="GLUCOSE-METHANOL-CHOLINE OXIDOREDUCTASE N-TERMINAL DOMAIN-CONTAINING PROTEIN-RELATED"/>
    <property type="match status" value="1"/>
</dbReference>
<dbReference type="InterPro" id="IPR000172">
    <property type="entry name" value="GMC_OxRdtase_N"/>
</dbReference>
<evidence type="ECO:0000259" key="5">
    <source>
        <dbReference type="PROSITE" id="PS00624"/>
    </source>
</evidence>
<name>A0A1B7P351_9EURO</name>
<comment type="caution">
    <text evidence="6">The sequence shown here is derived from an EMBL/GenBank/DDBJ whole genome shotgun (WGS) entry which is preliminary data.</text>
</comment>
<comment type="cofactor">
    <cofactor evidence="2">
        <name>FAD</name>
        <dbReference type="ChEBI" id="CHEBI:57692"/>
    </cofactor>
</comment>
<evidence type="ECO:0000256" key="1">
    <source>
        <dbReference type="ARBA" id="ARBA00010790"/>
    </source>
</evidence>
<keyword evidence="7" id="KW-1185">Reference proteome</keyword>
<dbReference type="Pfam" id="PF05199">
    <property type="entry name" value="GMC_oxred_C"/>
    <property type="match status" value="1"/>
</dbReference>
<dbReference type="GO" id="GO:0050660">
    <property type="term" value="F:flavin adenine dinucleotide binding"/>
    <property type="evidence" value="ECO:0007669"/>
    <property type="project" value="InterPro"/>
</dbReference>
<evidence type="ECO:0000259" key="4">
    <source>
        <dbReference type="PROSITE" id="PS00623"/>
    </source>
</evidence>
<dbReference type="InterPro" id="IPR036188">
    <property type="entry name" value="FAD/NAD-bd_sf"/>
</dbReference>
<dbReference type="STRING" id="1658172.A0A1B7P351"/>
<evidence type="ECO:0000256" key="2">
    <source>
        <dbReference type="PIRSR" id="PIRSR000137-2"/>
    </source>
</evidence>
<dbReference type="PIRSF" id="PIRSF000137">
    <property type="entry name" value="Alcohol_oxidase"/>
    <property type="match status" value="1"/>
</dbReference>
<gene>
    <name evidence="6" type="ORF">ACJ72_02208</name>
</gene>
<protein>
    <recommendedName>
        <fullName evidence="4 5">Glucose-methanol-choline oxidoreductase N-terminal domain-containing protein</fullName>
    </recommendedName>
</protein>
<dbReference type="PROSITE" id="PS00624">
    <property type="entry name" value="GMC_OXRED_2"/>
    <property type="match status" value="1"/>
</dbReference>
<feature type="domain" description="Glucose-methanol-choline oxidoreductase N-terminal" evidence="4">
    <location>
        <begin position="87"/>
        <end position="110"/>
    </location>
</feature>